<evidence type="ECO:0000313" key="10">
    <source>
        <dbReference type="Proteomes" id="UP000632339"/>
    </source>
</evidence>
<sequence>MLRNYFKIAFRTLWKNRLFTGINALGLSLGLASAGVLILFIQRGVTFDTFHRDNDRIYFVQTADEGGRYNQTVYPILEQMVKTYPEIETGTHVQGWNNVWLNYKGKDLQKDTKYVDSTFFDVFSFKLKYGNAGTALKRKQSIVLGEHVAEALFGTRNPVGETVTVEDTMAFTVTGVLEPVPANSSIQFEVLLPIANLEDNKGFAENADWYNTFATVYLKLQKEADVRKLEAKFPAFAKTHFHADGQKRQIRIAALEEYIHYQNPTFRWMIYGAITIAVFIVLIISINMVNLNTAMSFTRVKEVAVRKVTGSTLGQVLAQFWMESAIVLLGSLAIAMVFGVLYLVPQFNEFRQGRMQLIVNWQQDSATFLTLTGIIAAIALVAGTVPAAYLTKLDLRDTLKGKLSGKPASGNWMQSTLIVVQLVIAIVLVVGAITVRWQINYMRQADTGFKGDNVVVVASDLQYKDENAAVAQFVPILNGLKQNSKIESIATSGIVPTRYWNNYNVYTTEGSDRKNIRLRHVGTSTNYTSTYDIKMVEGRDFSEDLDRNGDQHPVIINEAARKAFGWTTAVGKRLRQGNNAEVYTVVGVMKDFHYGPLKDRIEPLLHWYDGPAGLNSYLTLRFTDLSQAKGVLAGLERDMKKIPSKRPFQFFYMQEELSKQYNDLDGIWKMVNFVTLLAIVIALAGIFGLISLAASKRTKEIGIRKALGASVKGIAILLSRDFVVLLIIALLVGLPLAYTFVAKYLASFEYHVQLPWYVFVLVALGALLLTIVTVGFQGIKAALADPVKSLRSE</sequence>
<keyword evidence="3 6" id="KW-0812">Transmembrane</keyword>
<dbReference type="PANTHER" id="PTHR30572">
    <property type="entry name" value="MEMBRANE COMPONENT OF TRANSPORTER-RELATED"/>
    <property type="match status" value="1"/>
</dbReference>
<dbReference type="Proteomes" id="UP000632339">
    <property type="component" value="Unassembled WGS sequence"/>
</dbReference>
<evidence type="ECO:0000256" key="4">
    <source>
        <dbReference type="ARBA" id="ARBA00022989"/>
    </source>
</evidence>
<feature type="transmembrane region" description="Helical" evidence="6">
    <location>
        <begin position="412"/>
        <end position="437"/>
    </location>
</feature>
<feature type="transmembrane region" description="Helical" evidence="6">
    <location>
        <begin position="365"/>
        <end position="391"/>
    </location>
</feature>
<keyword evidence="4 6" id="KW-1133">Transmembrane helix</keyword>
<evidence type="ECO:0000256" key="3">
    <source>
        <dbReference type="ARBA" id="ARBA00022692"/>
    </source>
</evidence>
<feature type="transmembrane region" description="Helical" evidence="6">
    <location>
        <begin position="268"/>
        <end position="289"/>
    </location>
</feature>
<evidence type="ECO:0000313" key="9">
    <source>
        <dbReference type="EMBL" id="GGM79217.1"/>
    </source>
</evidence>
<accession>A0ABQ2HG57</accession>
<dbReference type="RefSeq" id="WP_019942238.1">
    <property type="nucleotide sequence ID" value="NZ_BMLI01000001.1"/>
</dbReference>
<organism evidence="9 10">
    <name type="scientific">Dyadobacter beijingensis</name>
    <dbReference type="NCBI Taxonomy" id="365489"/>
    <lineage>
        <taxon>Bacteria</taxon>
        <taxon>Pseudomonadati</taxon>
        <taxon>Bacteroidota</taxon>
        <taxon>Cytophagia</taxon>
        <taxon>Cytophagales</taxon>
        <taxon>Spirosomataceae</taxon>
        <taxon>Dyadobacter</taxon>
    </lineage>
</organism>
<gene>
    <name evidence="9" type="ORF">GCM10010967_08680</name>
</gene>
<dbReference type="InterPro" id="IPR025857">
    <property type="entry name" value="MacB_PCD"/>
</dbReference>
<feature type="transmembrane region" description="Helical" evidence="6">
    <location>
        <begin position="722"/>
        <end position="742"/>
    </location>
</feature>
<dbReference type="PANTHER" id="PTHR30572:SF18">
    <property type="entry name" value="ABC-TYPE MACROLIDE FAMILY EXPORT SYSTEM PERMEASE COMPONENT 2"/>
    <property type="match status" value="1"/>
</dbReference>
<evidence type="ECO:0000256" key="5">
    <source>
        <dbReference type="ARBA" id="ARBA00023136"/>
    </source>
</evidence>
<feature type="domain" description="ABC3 transporter permease C-terminal" evidence="7">
    <location>
        <begin position="275"/>
        <end position="393"/>
    </location>
</feature>
<evidence type="ECO:0000259" key="8">
    <source>
        <dbReference type="Pfam" id="PF12704"/>
    </source>
</evidence>
<dbReference type="InterPro" id="IPR003838">
    <property type="entry name" value="ABC3_permease_C"/>
</dbReference>
<feature type="transmembrane region" description="Helical" evidence="6">
    <location>
        <begin position="670"/>
        <end position="694"/>
    </location>
</feature>
<comment type="caution">
    <text evidence="9">The sequence shown here is derived from an EMBL/GenBank/DDBJ whole genome shotgun (WGS) entry which is preliminary data.</text>
</comment>
<dbReference type="Pfam" id="PF12704">
    <property type="entry name" value="MacB_PCD"/>
    <property type="match status" value="2"/>
</dbReference>
<reference evidence="10" key="1">
    <citation type="journal article" date="2019" name="Int. J. Syst. Evol. Microbiol.">
        <title>The Global Catalogue of Microorganisms (GCM) 10K type strain sequencing project: providing services to taxonomists for standard genome sequencing and annotation.</title>
        <authorList>
            <consortium name="The Broad Institute Genomics Platform"/>
            <consortium name="The Broad Institute Genome Sequencing Center for Infectious Disease"/>
            <person name="Wu L."/>
            <person name="Ma J."/>
        </authorList>
    </citation>
    <scope>NUCLEOTIDE SEQUENCE [LARGE SCALE GENOMIC DNA]</scope>
    <source>
        <strain evidence="10">CGMCC 1.6375</strain>
    </source>
</reference>
<evidence type="ECO:0000256" key="6">
    <source>
        <dbReference type="SAM" id="Phobius"/>
    </source>
</evidence>
<feature type="transmembrane region" description="Helical" evidence="6">
    <location>
        <begin position="21"/>
        <end position="41"/>
    </location>
</feature>
<feature type="transmembrane region" description="Helical" evidence="6">
    <location>
        <begin position="325"/>
        <end position="345"/>
    </location>
</feature>
<keyword evidence="5 6" id="KW-0472">Membrane</keyword>
<feature type="domain" description="MacB-like periplasmic core" evidence="8">
    <location>
        <begin position="416"/>
        <end position="592"/>
    </location>
</feature>
<feature type="domain" description="MacB-like periplasmic core" evidence="8">
    <location>
        <begin position="20"/>
        <end position="233"/>
    </location>
</feature>
<protein>
    <submittedName>
        <fullName evidence="9">ABC transporter permease</fullName>
    </submittedName>
</protein>
<dbReference type="InterPro" id="IPR050250">
    <property type="entry name" value="Macrolide_Exporter_MacB"/>
</dbReference>
<proteinExistence type="predicted"/>
<keyword evidence="2" id="KW-1003">Cell membrane</keyword>
<keyword evidence="10" id="KW-1185">Reference proteome</keyword>
<evidence type="ECO:0000259" key="7">
    <source>
        <dbReference type="Pfam" id="PF02687"/>
    </source>
</evidence>
<feature type="domain" description="ABC3 transporter permease C-terminal" evidence="7">
    <location>
        <begin position="673"/>
        <end position="781"/>
    </location>
</feature>
<feature type="transmembrane region" description="Helical" evidence="6">
    <location>
        <begin position="754"/>
        <end position="776"/>
    </location>
</feature>
<name>A0ABQ2HG57_9BACT</name>
<dbReference type="EMBL" id="BMLI01000001">
    <property type="protein sequence ID" value="GGM79217.1"/>
    <property type="molecule type" value="Genomic_DNA"/>
</dbReference>
<comment type="subcellular location">
    <subcellularLocation>
        <location evidence="1">Cell membrane</location>
        <topology evidence="1">Multi-pass membrane protein</topology>
    </subcellularLocation>
</comment>
<evidence type="ECO:0000256" key="1">
    <source>
        <dbReference type="ARBA" id="ARBA00004651"/>
    </source>
</evidence>
<dbReference type="Pfam" id="PF02687">
    <property type="entry name" value="FtsX"/>
    <property type="match status" value="2"/>
</dbReference>
<evidence type="ECO:0000256" key="2">
    <source>
        <dbReference type="ARBA" id="ARBA00022475"/>
    </source>
</evidence>